<proteinExistence type="predicted"/>
<dbReference type="Gene3D" id="1.10.260.40">
    <property type="entry name" value="lambda repressor-like DNA-binding domains"/>
    <property type="match status" value="1"/>
</dbReference>
<dbReference type="SUPFAM" id="SSF47413">
    <property type="entry name" value="lambda repressor-like DNA-binding domains"/>
    <property type="match status" value="1"/>
</dbReference>
<organism evidence="2">
    <name type="scientific">marine metagenome</name>
    <dbReference type="NCBI Taxonomy" id="408172"/>
    <lineage>
        <taxon>unclassified sequences</taxon>
        <taxon>metagenomes</taxon>
        <taxon>ecological metagenomes</taxon>
    </lineage>
</organism>
<dbReference type="SMART" id="SM00530">
    <property type="entry name" value="HTH_XRE"/>
    <property type="match status" value="1"/>
</dbReference>
<gene>
    <name evidence="2" type="ORF">METZ01_LOCUS69364</name>
</gene>
<dbReference type="PROSITE" id="PS50943">
    <property type="entry name" value="HTH_CROC1"/>
    <property type="match status" value="1"/>
</dbReference>
<dbReference type="InterPro" id="IPR001387">
    <property type="entry name" value="Cro/C1-type_HTH"/>
</dbReference>
<evidence type="ECO:0000313" key="2">
    <source>
        <dbReference type="EMBL" id="SVA16510.1"/>
    </source>
</evidence>
<accession>A0A381TKE2</accession>
<dbReference type="EMBL" id="UINC01004738">
    <property type="protein sequence ID" value="SVA16510.1"/>
    <property type="molecule type" value="Genomic_DNA"/>
</dbReference>
<protein>
    <recommendedName>
        <fullName evidence="1">HTH cro/C1-type domain-containing protein</fullName>
    </recommendedName>
</protein>
<dbReference type="GO" id="GO:0003677">
    <property type="term" value="F:DNA binding"/>
    <property type="evidence" value="ECO:0007669"/>
    <property type="project" value="InterPro"/>
</dbReference>
<name>A0A381TKE2_9ZZZZ</name>
<dbReference type="AlphaFoldDB" id="A0A381TKE2"/>
<dbReference type="InterPro" id="IPR010982">
    <property type="entry name" value="Lambda_DNA-bd_dom_sf"/>
</dbReference>
<dbReference type="CDD" id="cd00093">
    <property type="entry name" value="HTH_XRE"/>
    <property type="match status" value="1"/>
</dbReference>
<reference evidence="2" key="1">
    <citation type="submission" date="2018-05" db="EMBL/GenBank/DDBJ databases">
        <authorList>
            <person name="Lanie J.A."/>
            <person name="Ng W.-L."/>
            <person name="Kazmierczak K.M."/>
            <person name="Andrzejewski T.M."/>
            <person name="Davidsen T.M."/>
            <person name="Wayne K.J."/>
            <person name="Tettelin H."/>
            <person name="Glass J.I."/>
            <person name="Rusch D."/>
            <person name="Podicherti R."/>
            <person name="Tsui H.-C.T."/>
            <person name="Winkler M.E."/>
        </authorList>
    </citation>
    <scope>NUCLEOTIDE SEQUENCE</scope>
</reference>
<evidence type="ECO:0000259" key="1">
    <source>
        <dbReference type="PROSITE" id="PS50943"/>
    </source>
</evidence>
<dbReference type="Pfam" id="PF01381">
    <property type="entry name" value="HTH_3"/>
    <property type="match status" value="1"/>
</dbReference>
<feature type="domain" description="HTH cro/C1-type" evidence="1">
    <location>
        <begin position="8"/>
        <end position="62"/>
    </location>
</feature>
<sequence length="184" mass="21067">MTILSENLKTIRKKLKCTQGALSEVLEIGFRTYVRYEAGERDAPVSLLVKLARLGELSLDRLLTTKVLLEELQTPDQKILPNSKVPPEVICGNLEEGRLMFKGQLGDHLISTKKGEQKLLMLFRKLNTSNQKKFLLDAEWTYTNNRNSLRYRKPKKIPRKEEKANTAIKLGKLTKSIKKMTVRG</sequence>